<dbReference type="AlphaFoldDB" id="A0A6J4MBQ0"/>
<gene>
    <name evidence="2" type="ORF">AVDCRST_MAG40-3119</name>
</gene>
<dbReference type="Pfam" id="PF04248">
    <property type="entry name" value="NTP_transf_9"/>
    <property type="match status" value="1"/>
</dbReference>
<dbReference type="InterPro" id="IPR038694">
    <property type="entry name" value="DUF427_sf"/>
</dbReference>
<dbReference type="Gene3D" id="2.170.150.40">
    <property type="entry name" value="Domain of unknown function (DUF427)"/>
    <property type="match status" value="1"/>
</dbReference>
<dbReference type="PANTHER" id="PTHR34310">
    <property type="entry name" value="DUF427 DOMAIN PROTEIN (AFU_ORTHOLOGUE AFUA_3G02220)"/>
    <property type="match status" value="1"/>
</dbReference>
<dbReference type="EMBL" id="CADCTX010000855">
    <property type="protein sequence ID" value="CAA9355140.1"/>
    <property type="molecule type" value="Genomic_DNA"/>
</dbReference>
<feature type="domain" description="DUF427" evidence="1">
    <location>
        <begin position="2"/>
        <end position="82"/>
    </location>
</feature>
<sequence>MVIAEHDATRTVEGNHYFPPDAVRQNYLARSETHSVFPWKGTASYYTAGGYHSVVRGQRNADAVWYDPQPPSAAAEIARYVVLGACWRGVRIEA</sequence>
<organism evidence="2">
    <name type="scientific">uncultured Gemmatimonadaceae bacterium</name>
    <dbReference type="NCBI Taxonomy" id="246130"/>
    <lineage>
        <taxon>Bacteria</taxon>
        <taxon>Pseudomonadati</taxon>
        <taxon>Gemmatimonadota</taxon>
        <taxon>Gemmatimonadia</taxon>
        <taxon>Gemmatimonadales</taxon>
        <taxon>Gemmatimonadaceae</taxon>
        <taxon>environmental samples</taxon>
    </lineage>
</organism>
<dbReference type="PANTHER" id="PTHR34310:SF5">
    <property type="entry name" value="DUF427 DOMAIN PROTEIN (AFU_ORTHOLOGUE AFUA_3G02220)"/>
    <property type="match status" value="1"/>
</dbReference>
<evidence type="ECO:0000313" key="2">
    <source>
        <dbReference type="EMBL" id="CAA9355140.1"/>
    </source>
</evidence>
<protein>
    <recommendedName>
        <fullName evidence="1">DUF427 domain-containing protein</fullName>
    </recommendedName>
</protein>
<accession>A0A6J4MBQ0</accession>
<dbReference type="InterPro" id="IPR007361">
    <property type="entry name" value="DUF427"/>
</dbReference>
<name>A0A6J4MBQ0_9BACT</name>
<reference evidence="2" key="1">
    <citation type="submission" date="2020-02" db="EMBL/GenBank/DDBJ databases">
        <authorList>
            <person name="Meier V. D."/>
        </authorList>
    </citation>
    <scope>NUCLEOTIDE SEQUENCE</scope>
    <source>
        <strain evidence="2">AVDCRST_MAG40</strain>
    </source>
</reference>
<proteinExistence type="predicted"/>
<evidence type="ECO:0000259" key="1">
    <source>
        <dbReference type="Pfam" id="PF04248"/>
    </source>
</evidence>